<evidence type="ECO:0000313" key="4">
    <source>
        <dbReference type="EMBL" id="EOY05800.1"/>
    </source>
</evidence>
<dbReference type="InterPro" id="IPR023210">
    <property type="entry name" value="NADP_OxRdtase_dom"/>
</dbReference>
<dbReference type="PANTHER" id="PTHR43625:SF42">
    <property type="entry name" value="PERAKINE REDUCTASE-LIKE"/>
    <property type="match status" value="1"/>
</dbReference>
<name>A0A061ELA3_THECC</name>
<dbReference type="Gene3D" id="3.20.20.100">
    <property type="entry name" value="NADP-dependent oxidoreductase domain"/>
    <property type="match status" value="1"/>
</dbReference>
<evidence type="ECO:0000259" key="3">
    <source>
        <dbReference type="Pfam" id="PF00248"/>
    </source>
</evidence>
<feature type="domain" description="NADP-dependent oxidoreductase" evidence="3">
    <location>
        <begin position="22"/>
        <end position="208"/>
    </location>
</feature>
<protein>
    <submittedName>
        <fullName evidence="4">NAD(P)-linked oxidoreductase superfamily protein isoform 2</fullName>
    </submittedName>
</protein>
<keyword evidence="5" id="KW-1185">Reference proteome</keyword>
<dbReference type="Pfam" id="PF00248">
    <property type="entry name" value="Aldo_ket_red"/>
    <property type="match status" value="1"/>
</dbReference>
<dbReference type="Proteomes" id="UP000026915">
    <property type="component" value="Chromosome 4"/>
</dbReference>
<proteinExistence type="predicted"/>
<dbReference type="InterPro" id="IPR036812">
    <property type="entry name" value="NAD(P)_OxRdtase_dom_sf"/>
</dbReference>
<sequence length="271" mass="30543">MEERVQMPRVKLGNQGLEVSRLGFGCGGLSGMLNAPLSHEDGCSVIKEAFYSGITFFDTADVYGENHDNEIMVGKALKQLPRDQIQLATKFGIIVLEGLQFEIKGTPEYVRYCCESSLKRLDVDYIDLYYQHRVDTSVPIEETMGELKKLVEEGKIKYIGLSEASVDTIRRAHAVHPITALQMEYSLWTREIEDEIIPLCRTTKFKNIKENIGSLALKLTQEDLIEICNAVPIDEVSGPREVASLSKYACKFADTPSNMKNVTQKDRVRLE</sequence>
<dbReference type="PANTHER" id="PTHR43625">
    <property type="entry name" value="AFLATOXIN B1 ALDEHYDE REDUCTASE"/>
    <property type="match status" value="1"/>
</dbReference>
<dbReference type="AlphaFoldDB" id="A0A061ELA3"/>
<gene>
    <name evidence="4" type="ORF">TCM_020709</name>
</gene>
<keyword evidence="1" id="KW-0521">NADP</keyword>
<evidence type="ECO:0000313" key="5">
    <source>
        <dbReference type="Proteomes" id="UP000026915"/>
    </source>
</evidence>
<reference evidence="4 5" key="1">
    <citation type="journal article" date="2013" name="Genome Biol.">
        <title>The genome sequence of the most widely cultivated cacao type and its use to identify candidate genes regulating pod color.</title>
        <authorList>
            <person name="Motamayor J.C."/>
            <person name="Mockaitis K."/>
            <person name="Schmutz J."/>
            <person name="Haiminen N."/>
            <person name="Iii D.L."/>
            <person name="Cornejo O."/>
            <person name="Findley S.D."/>
            <person name="Zheng P."/>
            <person name="Utro F."/>
            <person name="Royaert S."/>
            <person name="Saski C."/>
            <person name="Jenkins J."/>
            <person name="Podicheti R."/>
            <person name="Zhao M."/>
            <person name="Scheffler B.E."/>
            <person name="Stack J.C."/>
            <person name="Feltus F.A."/>
            <person name="Mustiga G.M."/>
            <person name="Amores F."/>
            <person name="Phillips W."/>
            <person name="Marelli J.P."/>
            <person name="May G.D."/>
            <person name="Shapiro H."/>
            <person name="Ma J."/>
            <person name="Bustamante C.D."/>
            <person name="Schnell R.J."/>
            <person name="Main D."/>
            <person name="Gilbert D."/>
            <person name="Parida L."/>
            <person name="Kuhn D.N."/>
        </authorList>
    </citation>
    <scope>NUCLEOTIDE SEQUENCE [LARGE SCALE GENOMIC DNA]</scope>
    <source>
        <strain evidence="5">cv. Matina 1-6</strain>
    </source>
</reference>
<keyword evidence="2" id="KW-0560">Oxidoreductase</keyword>
<organism evidence="4 5">
    <name type="scientific">Theobroma cacao</name>
    <name type="common">Cacao</name>
    <name type="synonym">Cocoa</name>
    <dbReference type="NCBI Taxonomy" id="3641"/>
    <lineage>
        <taxon>Eukaryota</taxon>
        <taxon>Viridiplantae</taxon>
        <taxon>Streptophyta</taxon>
        <taxon>Embryophyta</taxon>
        <taxon>Tracheophyta</taxon>
        <taxon>Spermatophyta</taxon>
        <taxon>Magnoliopsida</taxon>
        <taxon>eudicotyledons</taxon>
        <taxon>Gunneridae</taxon>
        <taxon>Pentapetalae</taxon>
        <taxon>rosids</taxon>
        <taxon>malvids</taxon>
        <taxon>Malvales</taxon>
        <taxon>Malvaceae</taxon>
        <taxon>Byttnerioideae</taxon>
        <taxon>Theobroma</taxon>
    </lineage>
</organism>
<dbReference type="SUPFAM" id="SSF51430">
    <property type="entry name" value="NAD(P)-linked oxidoreductase"/>
    <property type="match status" value="1"/>
</dbReference>
<dbReference type="Gramene" id="EOY05800">
    <property type="protein sequence ID" value="EOY05800"/>
    <property type="gene ID" value="TCM_020709"/>
</dbReference>
<dbReference type="EMBL" id="CM001882">
    <property type="protein sequence ID" value="EOY05800.1"/>
    <property type="molecule type" value="Genomic_DNA"/>
</dbReference>
<evidence type="ECO:0000256" key="1">
    <source>
        <dbReference type="ARBA" id="ARBA00022857"/>
    </source>
</evidence>
<dbReference type="InterPro" id="IPR050791">
    <property type="entry name" value="Aldo-Keto_reductase"/>
</dbReference>
<evidence type="ECO:0000256" key="2">
    <source>
        <dbReference type="ARBA" id="ARBA00023002"/>
    </source>
</evidence>
<accession>A0A061ELA3</accession>
<dbReference type="GO" id="GO:0016491">
    <property type="term" value="F:oxidoreductase activity"/>
    <property type="evidence" value="ECO:0007669"/>
    <property type="project" value="UniProtKB-KW"/>
</dbReference>